<dbReference type="AlphaFoldDB" id="A0A562DIQ5"/>
<dbReference type="Proteomes" id="UP000321583">
    <property type="component" value="Unassembled WGS sequence"/>
</dbReference>
<reference evidence="1 2" key="1">
    <citation type="submission" date="2019-07" db="EMBL/GenBank/DDBJ databases">
        <title>Genome sequencing of lignin-degrading bacterial isolates.</title>
        <authorList>
            <person name="Gladden J."/>
        </authorList>
    </citation>
    <scope>NUCLEOTIDE SEQUENCE [LARGE SCALE GENOMIC DNA]</scope>
    <source>
        <strain evidence="1 2">J19</strain>
    </source>
</reference>
<keyword evidence="2" id="KW-1185">Reference proteome</keyword>
<evidence type="ECO:0000313" key="1">
    <source>
        <dbReference type="EMBL" id="TWH09485.1"/>
    </source>
</evidence>
<name>A0A562DIQ5_9GAMM</name>
<protein>
    <submittedName>
        <fullName evidence="1">Uncharacterized protein</fullName>
    </submittedName>
</protein>
<organism evidence="1 2">
    <name type="scientific">Pseudoxanthomonas taiwanensis J19</name>
    <dbReference type="NCBI Taxonomy" id="935569"/>
    <lineage>
        <taxon>Bacteria</taxon>
        <taxon>Pseudomonadati</taxon>
        <taxon>Pseudomonadota</taxon>
        <taxon>Gammaproteobacteria</taxon>
        <taxon>Lysobacterales</taxon>
        <taxon>Lysobacteraceae</taxon>
        <taxon>Pseudoxanthomonas</taxon>
    </lineage>
</organism>
<gene>
    <name evidence="1" type="ORF">L613_003700000150</name>
</gene>
<proteinExistence type="predicted"/>
<comment type="caution">
    <text evidence="1">The sequence shown here is derived from an EMBL/GenBank/DDBJ whole genome shotgun (WGS) entry which is preliminary data.</text>
</comment>
<dbReference type="EMBL" id="VLJS01000066">
    <property type="protein sequence ID" value="TWH09485.1"/>
    <property type="molecule type" value="Genomic_DNA"/>
</dbReference>
<dbReference type="AntiFam" id="ANF00215">
    <property type="entry name" value="Shadow ORF (opposite nolG)"/>
</dbReference>
<sequence length="316" mass="33262">MATARVIANSWNSLPTTSPMNSSGISTATSDTVSETRVKPIWRAPLSAASIGPSPSSMRRAMFSSITIASSTTKPVAMVSAIRVRLLSENPASSITPKVATSDSGTAIEGMIVAGTVRRNTKVTSTTRPIASSSSCCTPLIEARIDSVRSLSTATSTAAGIEARSCGSRAWIRSTTSITLAPGWRWMLTRIAGALPDQAASWLFSGPFSTVATSPRRSGAPSFQASTSCRYSSAERIWSLASSMVARVGPSKLPLGMFTLAAPIARRMSPMPRPAAASACGLTWMRTAGRCPPARLTRPTPGSCDRRWAMRVSTRS</sequence>
<evidence type="ECO:0000313" key="2">
    <source>
        <dbReference type="Proteomes" id="UP000321583"/>
    </source>
</evidence>
<accession>A0A562DIQ5</accession>